<feature type="signal peptide" evidence="1">
    <location>
        <begin position="1"/>
        <end position="26"/>
    </location>
</feature>
<dbReference type="WBParaSite" id="ACRNAN_scaffold6125.g22755.t1">
    <property type="protein sequence ID" value="ACRNAN_scaffold6125.g22755.t1"/>
    <property type="gene ID" value="ACRNAN_scaffold6125.g22755"/>
</dbReference>
<reference evidence="3" key="1">
    <citation type="submission" date="2022-11" db="UniProtKB">
        <authorList>
            <consortium name="WormBaseParasite"/>
        </authorList>
    </citation>
    <scope>IDENTIFICATION</scope>
</reference>
<sequence>MRPLSFVSSIWVFFILLVVSLNCIQSTSLYAAPSYPDVYLRFRKNAGQDNIQPFIRFRRSEKEQQLRQAFDENMRQMEQLYGHQIQN</sequence>
<evidence type="ECO:0000313" key="3">
    <source>
        <dbReference type="WBParaSite" id="ACRNAN_scaffold6125.g22755.t1"/>
    </source>
</evidence>
<protein>
    <submittedName>
        <fullName evidence="3">Uncharacterized protein</fullName>
    </submittedName>
</protein>
<evidence type="ECO:0000256" key="1">
    <source>
        <dbReference type="SAM" id="SignalP"/>
    </source>
</evidence>
<keyword evidence="1" id="KW-0732">Signal</keyword>
<feature type="chain" id="PRO_5037664175" evidence="1">
    <location>
        <begin position="27"/>
        <end position="87"/>
    </location>
</feature>
<name>A0A914E8T6_9BILA</name>
<dbReference type="AlphaFoldDB" id="A0A914E8T6"/>
<evidence type="ECO:0000313" key="2">
    <source>
        <dbReference type="Proteomes" id="UP000887540"/>
    </source>
</evidence>
<proteinExistence type="predicted"/>
<keyword evidence="2" id="KW-1185">Reference proteome</keyword>
<organism evidence="2 3">
    <name type="scientific">Acrobeloides nanus</name>
    <dbReference type="NCBI Taxonomy" id="290746"/>
    <lineage>
        <taxon>Eukaryota</taxon>
        <taxon>Metazoa</taxon>
        <taxon>Ecdysozoa</taxon>
        <taxon>Nematoda</taxon>
        <taxon>Chromadorea</taxon>
        <taxon>Rhabditida</taxon>
        <taxon>Tylenchina</taxon>
        <taxon>Cephalobomorpha</taxon>
        <taxon>Cephaloboidea</taxon>
        <taxon>Cephalobidae</taxon>
        <taxon>Acrobeloides</taxon>
    </lineage>
</organism>
<accession>A0A914E8T6</accession>
<dbReference type="Proteomes" id="UP000887540">
    <property type="component" value="Unplaced"/>
</dbReference>